<feature type="domain" description="ATP-dependent DNA ligase family profile" evidence="6">
    <location>
        <begin position="507"/>
        <end position="593"/>
    </location>
</feature>
<comment type="caution">
    <text evidence="7">The sequence shown here is derived from an EMBL/GenBank/DDBJ whole genome shotgun (WGS) entry which is preliminary data.</text>
</comment>
<dbReference type="InterPro" id="IPR012310">
    <property type="entry name" value="DNA_ligase_ATP-dep_cent"/>
</dbReference>
<dbReference type="Pfam" id="PF08241">
    <property type="entry name" value="Methyltransf_11"/>
    <property type="match status" value="1"/>
</dbReference>
<dbReference type="InterPro" id="IPR029319">
    <property type="entry name" value="DNA_ligase_OB"/>
</dbReference>
<dbReference type="FunFam" id="3.40.50.150:FF:000217">
    <property type="entry name" value="Methyltransferase protein 13"/>
    <property type="match status" value="1"/>
</dbReference>
<sequence>MVQSTSLQVVPDDPTAYKTKEYWEARYKQENPDVTFDWFKTYEELRPLLNKMIPDKQSSILILGCGNSTLGEDMYNDGYKNITNIDYSATVIENMKQRCSHQPEMKWMEMDIRDLRFEDESFDVVIDKGTMDALMCDRGDVWDPSEDLIADVKGEVDEVQRVLKVGGVFLYITFGQPHFRKRHLNKPLIAITLRITEHNEEIYISVIETPFSPKAVPVKSPEPPTPLYSFARRYSTPVNSVAKSPDQQLQQLHELGTALNKTTSILERHAVLLEYPCCHSILRRIYDPHLRHHITSKRMLAYLEQQKINTTPANSLIELLDALSSRQITGNAALDAAAAFYINHCKTDIQRLMFCRVLDRNLKVGVSVRTVCKILKHVDEPKTSETDNSFFHVSLANTLHPGCEHKLWDSKSYDHGDWYASRKLDGVRCIAFVKQGDIRFYSRTGRMIKSLQKVEEAIRTRLTEKQQNFVLDGEICIYDNGSTENFLAVNRQIRMKDRPMTNPVYEVFDYISIDGFMAGKDPTTFAERQRQLAAFIQKPQPHLRAVEQTKVTSATELLHMKEQAILNGWEGLIVRNNVFYKGKRSRDMLKIKEWEDAEYLVKDIETGLMRMPDTGEDKRVMTSVLIEHKGNAVSVGSGFTLPQRIQYAEVPDRIIGKPITVRYFSESITENGARSLRFPSVKAIYEEGKRDI</sequence>
<dbReference type="GO" id="GO:0003910">
    <property type="term" value="F:DNA ligase (ATP) activity"/>
    <property type="evidence" value="ECO:0007669"/>
    <property type="project" value="InterPro"/>
</dbReference>
<dbReference type="PROSITE" id="PS50160">
    <property type="entry name" value="DNA_LIGASE_A3"/>
    <property type="match status" value="1"/>
</dbReference>
<dbReference type="GO" id="GO:0005524">
    <property type="term" value="F:ATP binding"/>
    <property type="evidence" value="ECO:0007669"/>
    <property type="project" value="InterPro"/>
</dbReference>
<comment type="cofactor">
    <cofactor evidence="1">
        <name>a divalent metal cation</name>
        <dbReference type="ChEBI" id="CHEBI:60240"/>
    </cofactor>
</comment>
<keyword evidence="5" id="KW-0234">DNA repair</keyword>
<evidence type="ECO:0000256" key="5">
    <source>
        <dbReference type="ARBA" id="ARBA00023204"/>
    </source>
</evidence>
<dbReference type="GO" id="GO:0006281">
    <property type="term" value="P:DNA repair"/>
    <property type="evidence" value="ECO:0007669"/>
    <property type="project" value="UniProtKB-KW"/>
</dbReference>
<dbReference type="EMBL" id="JABAYA010000147">
    <property type="protein sequence ID" value="KAF7723564.1"/>
    <property type="molecule type" value="Genomic_DNA"/>
</dbReference>
<dbReference type="AlphaFoldDB" id="A0A8H7EMX0"/>
<dbReference type="InterPro" id="IPR012340">
    <property type="entry name" value="NA-bd_OB-fold"/>
</dbReference>
<keyword evidence="8" id="KW-1185">Reference proteome</keyword>
<dbReference type="SUPFAM" id="SSF50249">
    <property type="entry name" value="Nucleic acid-binding proteins"/>
    <property type="match status" value="1"/>
</dbReference>
<dbReference type="SUPFAM" id="SSF53335">
    <property type="entry name" value="S-adenosyl-L-methionine-dependent methyltransferases"/>
    <property type="match status" value="1"/>
</dbReference>
<dbReference type="PANTHER" id="PTHR47810">
    <property type="entry name" value="DNA LIGASE"/>
    <property type="match status" value="1"/>
</dbReference>
<dbReference type="Pfam" id="PF14743">
    <property type="entry name" value="DNA_ligase_OB_2"/>
    <property type="match status" value="1"/>
</dbReference>
<dbReference type="InterPro" id="IPR050326">
    <property type="entry name" value="NAD_dep_DNA_ligaseB"/>
</dbReference>
<evidence type="ECO:0000313" key="8">
    <source>
        <dbReference type="Proteomes" id="UP000605846"/>
    </source>
</evidence>
<dbReference type="GO" id="GO:0006310">
    <property type="term" value="P:DNA recombination"/>
    <property type="evidence" value="ECO:0007669"/>
    <property type="project" value="InterPro"/>
</dbReference>
<dbReference type="Gene3D" id="3.30.470.30">
    <property type="entry name" value="DNA ligase/mRNA capping enzyme"/>
    <property type="match status" value="1"/>
</dbReference>
<name>A0A8H7EMX0_9FUNG</name>
<keyword evidence="3" id="KW-0235">DNA replication</keyword>
<evidence type="ECO:0000256" key="1">
    <source>
        <dbReference type="ARBA" id="ARBA00001968"/>
    </source>
</evidence>
<gene>
    <name evidence="7" type="ORF">EC973_001853</name>
</gene>
<dbReference type="Gene3D" id="2.40.50.140">
    <property type="entry name" value="Nucleic acid-binding proteins"/>
    <property type="match status" value="1"/>
</dbReference>
<dbReference type="GO" id="GO:0006260">
    <property type="term" value="P:DNA replication"/>
    <property type="evidence" value="ECO:0007669"/>
    <property type="project" value="UniProtKB-KW"/>
</dbReference>
<dbReference type="OrthoDB" id="411785at2759"/>
<protein>
    <recommendedName>
        <fullName evidence="6">ATP-dependent DNA ligase family profile domain-containing protein</fullName>
    </recommendedName>
</protein>
<keyword evidence="2" id="KW-0436">Ligase</keyword>
<dbReference type="Proteomes" id="UP000605846">
    <property type="component" value="Unassembled WGS sequence"/>
</dbReference>
<reference evidence="7" key="1">
    <citation type="submission" date="2020-01" db="EMBL/GenBank/DDBJ databases">
        <title>Genome Sequencing of Three Apophysomyces-Like Fungal Strains Confirms a Novel Fungal Genus in the Mucoromycota with divergent Burkholderia-like Endosymbiotic Bacteria.</title>
        <authorList>
            <person name="Stajich J.E."/>
            <person name="Macias A.M."/>
            <person name="Carter-House D."/>
            <person name="Lovett B."/>
            <person name="Kasson L.R."/>
            <person name="Berry K."/>
            <person name="Grigoriev I."/>
            <person name="Chang Y."/>
            <person name="Spatafora J."/>
            <person name="Kasson M.T."/>
        </authorList>
    </citation>
    <scope>NUCLEOTIDE SEQUENCE</scope>
    <source>
        <strain evidence="7">NRRL A-21654</strain>
    </source>
</reference>
<keyword evidence="4" id="KW-0227">DNA damage</keyword>
<dbReference type="SUPFAM" id="SSF56091">
    <property type="entry name" value="DNA ligase/mRNA capping enzyme, catalytic domain"/>
    <property type="match status" value="1"/>
</dbReference>
<accession>A0A8H7EMX0</accession>
<dbReference type="PANTHER" id="PTHR47810:SF1">
    <property type="entry name" value="DNA LIGASE B"/>
    <property type="match status" value="1"/>
</dbReference>
<dbReference type="InterPro" id="IPR029063">
    <property type="entry name" value="SAM-dependent_MTases_sf"/>
</dbReference>
<evidence type="ECO:0000313" key="7">
    <source>
        <dbReference type="EMBL" id="KAF7723564.1"/>
    </source>
</evidence>
<organism evidence="7 8">
    <name type="scientific">Apophysomyces ossiformis</name>
    <dbReference type="NCBI Taxonomy" id="679940"/>
    <lineage>
        <taxon>Eukaryota</taxon>
        <taxon>Fungi</taxon>
        <taxon>Fungi incertae sedis</taxon>
        <taxon>Mucoromycota</taxon>
        <taxon>Mucoromycotina</taxon>
        <taxon>Mucoromycetes</taxon>
        <taxon>Mucorales</taxon>
        <taxon>Mucorineae</taxon>
        <taxon>Mucoraceae</taxon>
        <taxon>Apophysomyces</taxon>
    </lineage>
</organism>
<dbReference type="Pfam" id="PF01068">
    <property type="entry name" value="DNA_ligase_A_M"/>
    <property type="match status" value="1"/>
</dbReference>
<dbReference type="InterPro" id="IPR013216">
    <property type="entry name" value="Methyltransf_11"/>
</dbReference>
<evidence type="ECO:0000256" key="4">
    <source>
        <dbReference type="ARBA" id="ARBA00022763"/>
    </source>
</evidence>
<dbReference type="CDD" id="cd02440">
    <property type="entry name" value="AdoMet_MTases"/>
    <property type="match status" value="1"/>
</dbReference>
<evidence type="ECO:0000256" key="3">
    <source>
        <dbReference type="ARBA" id="ARBA00022705"/>
    </source>
</evidence>
<evidence type="ECO:0000256" key="2">
    <source>
        <dbReference type="ARBA" id="ARBA00022598"/>
    </source>
</evidence>
<proteinExistence type="predicted"/>
<evidence type="ECO:0000259" key="6">
    <source>
        <dbReference type="PROSITE" id="PS50160"/>
    </source>
</evidence>
<dbReference type="Gene3D" id="3.40.50.150">
    <property type="entry name" value="Vaccinia Virus protein VP39"/>
    <property type="match status" value="1"/>
</dbReference>